<keyword evidence="1" id="KW-0678">Repressor</keyword>
<reference evidence="5 6" key="1">
    <citation type="submission" date="2019-03" db="EMBL/GenBank/DDBJ databases">
        <title>Genomic Encyclopedia of Type Strains, Phase IV (KMG-IV): sequencing the most valuable type-strain genomes for metagenomic binning, comparative biology and taxonomic classification.</title>
        <authorList>
            <person name="Goeker M."/>
        </authorList>
    </citation>
    <scope>NUCLEOTIDE SEQUENCE [LARGE SCALE GENOMIC DNA]</scope>
    <source>
        <strain evidence="5 6">DSM 28697</strain>
    </source>
</reference>
<dbReference type="SUPFAM" id="SSF46689">
    <property type="entry name" value="Homeodomain-like"/>
    <property type="match status" value="1"/>
</dbReference>
<keyword evidence="6" id="KW-1185">Reference proteome</keyword>
<feature type="domain" description="HTH tetR-type" evidence="4">
    <location>
        <begin position="9"/>
        <end position="69"/>
    </location>
</feature>
<dbReference type="PANTHER" id="PTHR43479:SF11">
    <property type="entry name" value="ACREF_ENVCD OPERON REPRESSOR-RELATED"/>
    <property type="match status" value="1"/>
</dbReference>
<sequence length="173" mass="18962">MNRDIPIPGSTKHKLINVGIQLFSAHGYVNTEVEEVASKAGVTVGALYHHFKSKLRFYGLIRDDMTLRILDRMEAVVEVVPADTALLSAVLSAYDGMLRLQVGFLLAEPDPRNEENKIAKCLEEIAISCEEEAARELGILLAESLRAALYEVVVNDGDPTLGRTALSRLLSAK</sequence>
<dbReference type="AlphaFoldDB" id="A0A4R6TTX3"/>
<gene>
    <name evidence="5" type="ORF">EV213_11730</name>
</gene>
<dbReference type="RefSeq" id="WP_133581606.1">
    <property type="nucleotide sequence ID" value="NZ_SNYJ01000017.1"/>
</dbReference>
<dbReference type="Pfam" id="PF00440">
    <property type="entry name" value="TetR_N"/>
    <property type="match status" value="1"/>
</dbReference>
<dbReference type="InterPro" id="IPR009057">
    <property type="entry name" value="Homeodomain-like_sf"/>
</dbReference>
<organism evidence="5 6">
    <name type="scientific">Aureibacillus halotolerans</name>
    <dbReference type="NCBI Taxonomy" id="1508390"/>
    <lineage>
        <taxon>Bacteria</taxon>
        <taxon>Bacillati</taxon>
        <taxon>Bacillota</taxon>
        <taxon>Bacilli</taxon>
        <taxon>Bacillales</taxon>
        <taxon>Bacillaceae</taxon>
        <taxon>Aureibacillus</taxon>
    </lineage>
</organism>
<dbReference type="EMBL" id="SNYJ01000017">
    <property type="protein sequence ID" value="TDQ36566.1"/>
    <property type="molecule type" value="Genomic_DNA"/>
</dbReference>
<evidence type="ECO:0000256" key="2">
    <source>
        <dbReference type="ARBA" id="ARBA00023125"/>
    </source>
</evidence>
<name>A0A4R6TTX3_9BACI</name>
<dbReference type="PROSITE" id="PS50977">
    <property type="entry name" value="HTH_TETR_2"/>
    <property type="match status" value="1"/>
</dbReference>
<evidence type="ECO:0000313" key="6">
    <source>
        <dbReference type="Proteomes" id="UP000295632"/>
    </source>
</evidence>
<evidence type="ECO:0000256" key="3">
    <source>
        <dbReference type="PROSITE-ProRule" id="PRU00335"/>
    </source>
</evidence>
<feature type="DNA-binding region" description="H-T-H motif" evidence="3">
    <location>
        <begin position="32"/>
        <end position="51"/>
    </location>
</feature>
<protein>
    <submittedName>
        <fullName evidence="5">TetR family transcriptional regulator</fullName>
    </submittedName>
</protein>
<dbReference type="Gene3D" id="1.10.357.10">
    <property type="entry name" value="Tetracycline Repressor, domain 2"/>
    <property type="match status" value="1"/>
</dbReference>
<dbReference type="InterPro" id="IPR001647">
    <property type="entry name" value="HTH_TetR"/>
</dbReference>
<proteinExistence type="predicted"/>
<dbReference type="Proteomes" id="UP000295632">
    <property type="component" value="Unassembled WGS sequence"/>
</dbReference>
<comment type="caution">
    <text evidence="5">The sequence shown here is derived from an EMBL/GenBank/DDBJ whole genome shotgun (WGS) entry which is preliminary data.</text>
</comment>
<dbReference type="InterPro" id="IPR050624">
    <property type="entry name" value="HTH-type_Tx_Regulator"/>
</dbReference>
<evidence type="ECO:0000259" key="4">
    <source>
        <dbReference type="PROSITE" id="PS50977"/>
    </source>
</evidence>
<dbReference type="OrthoDB" id="9814200at2"/>
<dbReference type="PANTHER" id="PTHR43479">
    <property type="entry name" value="ACREF/ENVCD OPERON REPRESSOR-RELATED"/>
    <property type="match status" value="1"/>
</dbReference>
<keyword evidence="2 3" id="KW-0238">DNA-binding</keyword>
<dbReference type="PRINTS" id="PR00455">
    <property type="entry name" value="HTHTETR"/>
</dbReference>
<accession>A0A4R6TTX3</accession>
<dbReference type="GO" id="GO:0003677">
    <property type="term" value="F:DNA binding"/>
    <property type="evidence" value="ECO:0007669"/>
    <property type="project" value="UniProtKB-UniRule"/>
</dbReference>
<evidence type="ECO:0000256" key="1">
    <source>
        <dbReference type="ARBA" id="ARBA00022491"/>
    </source>
</evidence>
<evidence type="ECO:0000313" key="5">
    <source>
        <dbReference type="EMBL" id="TDQ36566.1"/>
    </source>
</evidence>